<accession>A0A449BBN7</accession>
<evidence type="ECO:0000313" key="14">
    <source>
        <dbReference type="Proteomes" id="UP000289841"/>
    </source>
</evidence>
<dbReference type="PROSITE" id="PS00211">
    <property type="entry name" value="ABC_TRANSPORTER_1"/>
    <property type="match status" value="1"/>
</dbReference>
<dbReference type="InterPro" id="IPR027417">
    <property type="entry name" value="P-loop_NTPase"/>
</dbReference>
<organism evidence="13 14">
    <name type="scientific">Haploplasma axanthum</name>
    <name type="common">Acholeplasma axanthum</name>
    <dbReference type="NCBI Taxonomy" id="29552"/>
    <lineage>
        <taxon>Bacteria</taxon>
        <taxon>Bacillati</taxon>
        <taxon>Mycoplasmatota</taxon>
        <taxon>Mollicutes</taxon>
        <taxon>Acholeplasmatales</taxon>
        <taxon>Acholeplasmataceae</taxon>
        <taxon>Haploplasma</taxon>
    </lineage>
</organism>
<keyword evidence="13" id="KW-0378">Hydrolase</keyword>
<dbReference type="OrthoDB" id="9771863at2"/>
<proteinExistence type="inferred from homology"/>
<dbReference type="PANTHER" id="PTHR43790:SF7">
    <property type="entry name" value="GALACTOSE_METHYL GALACTOSIDE IMPORT ATP-BINDING PROTEIN MGLA"/>
    <property type="match status" value="1"/>
</dbReference>
<dbReference type="KEGG" id="aaxa:NCTC10138_00208"/>
<comment type="catalytic activity">
    <reaction evidence="11">
        <text>D-galactose(out) + ATP + H2O = D-galactose(in) + ADP + phosphate + H(+)</text>
        <dbReference type="Rhea" id="RHEA:60156"/>
        <dbReference type="ChEBI" id="CHEBI:4139"/>
        <dbReference type="ChEBI" id="CHEBI:15377"/>
        <dbReference type="ChEBI" id="CHEBI:15378"/>
        <dbReference type="ChEBI" id="CHEBI:30616"/>
        <dbReference type="ChEBI" id="CHEBI:43474"/>
        <dbReference type="ChEBI" id="CHEBI:456216"/>
        <dbReference type="EC" id="7.5.2.11"/>
    </reaction>
</comment>
<dbReference type="InterPro" id="IPR050107">
    <property type="entry name" value="ABC_carbohydrate_import_ATPase"/>
</dbReference>
<dbReference type="GO" id="GO:0015749">
    <property type="term" value="P:monosaccharide transmembrane transport"/>
    <property type="evidence" value="ECO:0007669"/>
    <property type="project" value="UniProtKB-ARBA"/>
</dbReference>
<keyword evidence="8 11" id="KW-0067">ATP-binding</keyword>
<evidence type="ECO:0000256" key="6">
    <source>
        <dbReference type="ARBA" id="ARBA00022737"/>
    </source>
</evidence>
<dbReference type="InterPro" id="IPR003439">
    <property type="entry name" value="ABC_transporter-like_ATP-bd"/>
</dbReference>
<evidence type="ECO:0000256" key="1">
    <source>
        <dbReference type="ARBA" id="ARBA00004202"/>
    </source>
</evidence>
<evidence type="ECO:0000256" key="8">
    <source>
        <dbReference type="ARBA" id="ARBA00022840"/>
    </source>
</evidence>
<comment type="similarity">
    <text evidence="11">Belongs to the ABC transporter superfamily.</text>
</comment>
<dbReference type="Proteomes" id="UP000289841">
    <property type="component" value="Chromosome"/>
</dbReference>
<dbReference type="Gene3D" id="3.40.50.300">
    <property type="entry name" value="P-loop containing nucleotide triphosphate hydrolases"/>
    <property type="match status" value="2"/>
</dbReference>
<dbReference type="GO" id="GO:0005886">
    <property type="term" value="C:plasma membrane"/>
    <property type="evidence" value="ECO:0007669"/>
    <property type="project" value="UniProtKB-SubCell"/>
</dbReference>
<feature type="domain" description="ABC transporter" evidence="12">
    <location>
        <begin position="5"/>
        <end position="241"/>
    </location>
</feature>
<keyword evidence="14" id="KW-1185">Reference proteome</keyword>
<dbReference type="RefSeq" id="WP_026390866.1">
    <property type="nucleotide sequence ID" value="NZ_LR215048.1"/>
</dbReference>
<dbReference type="PROSITE" id="PS50893">
    <property type="entry name" value="ABC_TRANSPORTER_2"/>
    <property type="match status" value="2"/>
</dbReference>
<evidence type="ECO:0000256" key="9">
    <source>
        <dbReference type="ARBA" id="ARBA00022967"/>
    </source>
</evidence>
<dbReference type="PANTHER" id="PTHR43790">
    <property type="entry name" value="CARBOHYDRATE TRANSPORT ATP-BINDING PROTEIN MG119-RELATED"/>
    <property type="match status" value="1"/>
</dbReference>
<keyword evidence="9 11" id="KW-1278">Translocase</keyword>
<dbReference type="Pfam" id="PF00005">
    <property type="entry name" value="ABC_tran"/>
    <property type="match status" value="2"/>
</dbReference>
<dbReference type="SMART" id="SM00382">
    <property type="entry name" value="AAA"/>
    <property type="match status" value="2"/>
</dbReference>
<reference evidence="13 14" key="1">
    <citation type="submission" date="2019-01" db="EMBL/GenBank/DDBJ databases">
        <authorList>
            <consortium name="Pathogen Informatics"/>
        </authorList>
    </citation>
    <scope>NUCLEOTIDE SEQUENCE [LARGE SCALE GENOMIC DNA]</scope>
    <source>
        <strain evidence="13 14">NCTC10138</strain>
    </source>
</reference>
<dbReference type="InterPro" id="IPR003593">
    <property type="entry name" value="AAA+_ATPase"/>
</dbReference>
<dbReference type="GO" id="GO:0043211">
    <property type="term" value="F:ABC-type carbohydrate transporter activity"/>
    <property type="evidence" value="ECO:0007669"/>
    <property type="project" value="UniProtKB-UniRule"/>
</dbReference>
<comment type="subcellular location">
    <subcellularLocation>
        <location evidence="2">Cell inner membrane</location>
    </subcellularLocation>
    <subcellularLocation>
        <location evidence="1 11">Cell membrane</location>
        <topology evidence="1 11">Peripheral membrane protein</topology>
    </subcellularLocation>
</comment>
<keyword evidence="3 11" id="KW-0813">Transport</keyword>
<keyword evidence="5 11" id="KW-0762">Sugar transport</keyword>
<evidence type="ECO:0000256" key="2">
    <source>
        <dbReference type="ARBA" id="ARBA00004533"/>
    </source>
</evidence>
<dbReference type="STRING" id="1278311.GCA_000428705_01429"/>
<dbReference type="AlphaFoldDB" id="A0A449BBN7"/>
<comment type="function">
    <text evidence="11">Part of an ABC transporter complex involved in carbohydrate import. Could be involved in ribose, galactose and/or methyl galactoside import. Responsible for energy coupling to the transport system.</text>
</comment>
<evidence type="ECO:0000256" key="7">
    <source>
        <dbReference type="ARBA" id="ARBA00022741"/>
    </source>
</evidence>
<name>A0A449BBN7_HAPAX</name>
<keyword evidence="7 11" id="KW-0547">Nucleotide-binding</keyword>
<evidence type="ECO:0000256" key="4">
    <source>
        <dbReference type="ARBA" id="ARBA00022475"/>
    </source>
</evidence>
<evidence type="ECO:0000256" key="11">
    <source>
        <dbReference type="RuleBase" id="RU367029"/>
    </source>
</evidence>
<evidence type="ECO:0000256" key="10">
    <source>
        <dbReference type="ARBA" id="ARBA00023136"/>
    </source>
</evidence>
<keyword evidence="10 11" id="KW-0472">Membrane</keyword>
<evidence type="ECO:0000313" key="13">
    <source>
        <dbReference type="EMBL" id="VEU79855.1"/>
    </source>
</evidence>
<dbReference type="CDD" id="cd03216">
    <property type="entry name" value="ABC_Carb_Monos_I"/>
    <property type="match status" value="1"/>
</dbReference>
<keyword evidence="6" id="KW-0677">Repeat</keyword>
<keyword evidence="4 11" id="KW-1003">Cell membrane</keyword>
<dbReference type="GO" id="GO:0016887">
    <property type="term" value="F:ATP hydrolysis activity"/>
    <property type="evidence" value="ECO:0007669"/>
    <property type="project" value="InterPro"/>
</dbReference>
<dbReference type="GO" id="GO:0005524">
    <property type="term" value="F:ATP binding"/>
    <property type="evidence" value="ECO:0007669"/>
    <property type="project" value="UniProtKB-UniRule"/>
</dbReference>
<evidence type="ECO:0000259" key="12">
    <source>
        <dbReference type="PROSITE" id="PS50893"/>
    </source>
</evidence>
<dbReference type="InterPro" id="IPR017871">
    <property type="entry name" value="ABC_transporter-like_CS"/>
</dbReference>
<dbReference type="FunFam" id="3.40.50.300:FF:000126">
    <property type="entry name" value="Galactose/methyl galactoside import ATP-binding protein MglA"/>
    <property type="match status" value="1"/>
</dbReference>
<protein>
    <recommendedName>
        <fullName evidence="11">Ribose/galactose/methyl galactoside import ATP-binding protein</fullName>
        <ecNumber evidence="11">7.5.2.11</ecNumber>
    </recommendedName>
</protein>
<dbReference type="SUPFAM" id="SSF52540">
    <property type="entry name" value="P-loop containing nucleoside triphosphate hydrolases"/>
    <property type="match status" value="2"/>
</dbReference>
<sequence length="498" mass="56349">MEKLLEIKNISKSFPGVKALDNVSFDISAGEVHALMGENGAGKSTLMKCLFGIYIEDEGDFYLNGEKVKFNNVLQALNEGIAMVQQELNQATKRNVMDNLWLGRYPMKLGFILDEKKMYDDTKRLLDEFNIDVDPKDTLSKLSVSKRQMIEIIKAVSHEAKVIVFDEPTSSLSDNEVEQLFLIIEKLRKRGVGIIYISHKMEEILRISDRVTILRDGKYISTHQAKNLTMETIIKDMVGRDLENRFPERNHNIGDITLKVENLGAVHNSTINDVSFDLKKGEILGISGLVGAGRSEILELLFGYMTKESGKIYLKDKEINIKNTRDAIKNGLALITEERRENGIFSVLSIEDNLVISNLDKYQEYGVYLQDNKMKVDAIESVRKLRVKTPSIKTKIKSLSGGNQQKVIIGRWLLTNPTILLMDEPTRGIDVGAKYEIYQLMNQLVEEGRSIIMISSEMPELIGMTDRIMVISNGRVAGILNTKETNQEEIMTLSTKFI</sequence>
<dbReference type="EMBL" id="LR215048">
    <property type="protein sequence ID" value="VEU79855.1"/>
    <property type="molecule type" value="Genomic_DNA"/>
</dbReference>
<evidence type="ECO:0000256" key="3">
    <source>
        <dbReference type="ARBA" id="ARBA00022448"/>
    </source>
</evidence>
<feature type="domain" description="ABC transporter" evidence="12">
    <location>
        <begin position="251"/>
        <end position="498"/>
    </location>
</feature>
<dbReference type="CDD" id="cd03215">
    <property type="entry name" value="ABC_Carb_Monos_II"/>
    <property type="match status" value="1"/>
</dbReference>
<dbReference type="EC" id="7.5.2.11" evidence="11"/>
<evidence type="ECO:0000256" key="5">
    <source>
        <dbReference type="ARBA" id="ARBA00022597"/>
    </source>
</evidence>
<gene>
    <name evidence="13" type="primary">xylG_2</name>
    <name evidence="13" type="ORF">NCTC10138_00208</name>
</gene>
<dbReference type="FunFam" id="3.40.50.300:FF:000127">
    <property type="entry name" value="Ribose import ATP-binding protein RbsA"/>
    <property type="match status" value="1"/>
</dbReference>